<reference evidence="1" key="1">
    <citation type="journal article" date="2015" name="Nature">
        <title>Complex archaea that bridge the gap between prokaryotes and eukaryotes.</title>
        <authorList>
            <person name="Spang A."/>
            <person name="Saw J.H."/>
            <person name="Jorgensen S.L."/>
            <person name="Zaremba-Niedzwiedzka K."/>
            <person name="Martijn J."/>
            <person name="Lind A.E."/>
            <person name="van Eijk R."/>
            <person name="Schleper C."/>
            <person name="Guy L."/>
            <person name="Ettema T.J."/>
        </authorList>
    </citation>
    <scope>NUCLEOTIDE SEQUENCE</scope>
</reference>
<dbReference type="EMBL" id="LAZR01005304">
    <property type="protein sequence ID" value="KKN01052.1"/>
    <property type="molecule type" value="Genomic_DNA"/>
</dbReference>
<sequence>MKKIMLLLLLIFIPRVVAADRTQQQLYDDATVVAEFDTAEGLYYDSGPLGLTGSQFASGTSLETSDPISGDGFARFLDGNPSDRIDWGLGIPGSNGIGPYGSYSVSVWIRRTFDSDQQYFMGNQYGGPPADNDNFWRFRVDNINPGNTYWHHQGNTALFYSPATDIWSTWVHICISANQSGVGILNRQLSVNGTPVLGETDSITSESNGPYNISIGGSPGDSVNRGIKGDIDAFYFC</sequence>
<evidence type="ECO:0000313" key="1">
    <source>
        <dbReference type="EMBL" id="KKN01052.1"/>
    </source>
</evidence>
<dbReference type="AlphaFoldDB" id="A0A0F9MNP9"/>
<proteinExistence type="predicted"/>
<accession>A0A0F9MNP9</accession>
<organism evidence="1">
    <name type="scientific">marine sediment metagenome</name>
    <dbReference type="NCBI Taxonomy" id="412755"/>
    <lineage>
        <taxon>unclassified sequences</taxon>
        <taxon>metagenomes</taxon>
        <taxon>ecological metagenomes</taxon>
    </lineage>
</organism>
<dbReference type="Pfam" id="PF13385">
    <property type="entry name" value="Laminin_G_3"/>
    <property type="match status" value="1"/>
</dbReference>
<dbReference type="SUPFAM" id="SSF49899">
    <property type="entry name" value="Concanavalin A-like lectins/glucanases"/>
    <property type="match status" value="1"/>
</dbReference>
<protein>
    <submittedName>
        <fullName evidence="1">Uncharacterized protein</fullName>
    </submittedName>
</protein>
<name>A0A0F9MNP9_9ZZZZ</name>
<comment type="caution">
    <text evidence="1">The sequence shown here is derived from an EMBL/GenBank/DDBJ whole genome shotgun (WGS) entry which is preliminary data.</text>
</comment>
<dbReference type="Gene3D" id="2.60.120.200">
    <property type="match status" value="1"/>
</dbReference>
<gene>
    <name evidence="1" type="ORF">LCGC14_1131580</name>
</gene>
<dbReference type="InterPro" id="IPR013320">
    <property type="entry name" value="ConA-like_dom_sf"/>
</dbReference>